<dbReference type="Proteomes" id="UP000217944">
    <property type="component" value="Unassembled WGS sequence"/>
</dbReference>
<feature type="transmembrane region" description="Helical" evidence="7">
    <location>
        <begin position="263"/>
        <end position="289"/>
    </location>
</feature>
<organism evidence="9 10">
    <name type="scientific">Lebetimonas natsushimae</name>
    <dbReference type="NCBI Taxonomy" id="1936991"/>
    <lineage>
        <taxon>Bacteria</taxon>
        <taxon>Pseudomonadati</taxon>
        <taxon>Campylobacterota</taxon>
        <taxon>Epsilonproteobacteria</taxon>
        <taxon>Nautiliales</taxon>
        <taxon>Nautiliaceae</taxon>
        <taxon>Lebetimonas</taxon>
    </lineage>
</organism>
<feature type="transmembrane region" description="Helical" evidence="7">
    <location>
        <begin position="21"/>
        <end position="48"/>
    </location>
</feature>
<evidence type="ECO:0000313" key="10">
    <source>
        <dbReference type="Proteomes" id="UP000217944"/>
    </source>
</evidence>
<dbReference type="GO" id="GO:0098797">
    <property type="term" value="C:plasma membrane protein complex"/>
    <property type="evidence" value="ECO:0007669"/>
    <property type="project" value="TreeGrafter"/>
</dbReference>
<accession>A0A292YHB5</accession>
<sequence length="398" mass="44968">MNKKFVGFIIKRYLRFDKKHPFIYISFILAFLGILTGVATLMIAMGIMNGMDREFEKKLKVMNYPITVYSSLVKVDKNTLELLKKHFPKFKYSPYIETSAVIQNGNSLNGVLLYGVDFKKEAEINYIFKNALKDIKKVDVFDVVVGKRLFGDLGIAKGEKIIMIFSKITPLGFGISPLLKKVRVISYFDSGLVAYDKGIAYMNIKGLKRILHQDYYSGIHIYTPDPFKDIEKIKKILPPGIGVIGWWQQNGNFFAALKMEKRALFLVLMLIIIVASLNIISSLLMMIMSKRKEIALMMSLGASRKEIKAIFLKLGLIIGIFGIISGTALGWFGIWVLKTFDIVKLPADVYGVSRLPVELSFIDFSLIITGAFLIVLFASIYPAVKASKTDVLETLRYE</sequence>
<keyword evidence="3" id="KW-1003">Cell membrane</keyword>
<keyword evidence="10" id="KW-1185">Reference proteome</keyword>
<evidence type="ECO:0000256" key="3">
    <source>
        <dbReference type="ARBA" id="ARBA00022475"/>
    </source>
</evidence>
<dbReference type="RefSeq" id="WP_096260096.1">
    <property type="nucleotide sequence ID" value="NZ_BDME01000006.1"/>
</dbReference>
<reference evidence="9 10" key="1">
    <citation type="journal article" date="2017" name="Syst. Appl. Microbiol.">
        <title>Lebetimonas natsushimae sp. nov., a novel strictly anaerobic, moderately thermophilic chemoautotroph isolated from a deep-sea hydrothermal vent polychaete nest in the Mid-Okinawa Trough.</title>
        <authorList>
            <person name="Nagata R."/>
            <person name="Takaki Y."/>
            <person name="Tame A."/>
            <person name="Nunoura T."/>
            <person name="Muto H."/>
            <person name="Mino S."/>
            <person name="Sawayama S."/>
            <person name="Takai K."/>
            <person name="Nakagawa S."/>
        </authorList>
    </citation>
    <scope>NUCLEOTIDE SEQUENCE [LARGE SCALE GENOMIC DNA]</scope>
    <source>
        <strain evidence="9 10">HS1857</strain>
    </source>
</reference>
<feature type="transmembrane region" description="Helical" evidence="7">
    <location>
        <begin position="357"/>
        <end position="378"/>
    </location>
</feature>
<dbReference type="InterPro" id="IPR051447">
    <property type="entry name" value="Lipoprotein-release_system"/>
</dbReference>
<dbReference type="AlphaFoldDB" id="A0A292YHB5"/>
<evidence type="ECO:0000313" key="9">
    <source>
        <dbReference type="EMBL" id="GAX88273.1"/>
    </source>
</evidence>
<feature type="transmembrane region" description="Helical" evidence="7">
    <location>
        <begin position="310"/>
        <end position="337"/>
    </location>
</feature>
<name>A0A292YHB5_9BACT</name>
<evidence type="ECO:0000259" key="8">
    <source>
        <dbReference type="Pfam" id="PF02687"/>
    </source>
</evidence>
<dbReference type="OrthoDB" id="9808461at2"/>
<comment type="caution">
    <text evidence="9">The sequence shown here is derived from an EMBL/GenBank/DDBJ whole genome shotgun (WGS) entry which is preliminary data.</text>
</comment>
<evidence type="ECO:0000256" key="1">
    <source>
        <dbReference type="ARBA" id="ARBA00004651"/>
    </source>
</evidence>
<evidence type="ECO:0000256" key="6">
    <source>
        <dbReference type="ARBA" id="ARBA00023136"/>
    </source>
</evidence>
<dbReference type="InterPro" id="IPR003838">
    <property type="entry name" value="ABC3_permease_C"/>
</dbReference>
<evidence type="ECO:0000256" key="4">
    <source>
        <dbReference type="ARBA" id="ARBA00022692"/>
    </source>
</evidence>
<keyword evidence="4 7" id="KW-0812">Transmembrane</keyword>
<evidence type="ECO:0000256" key="2">
    <source>
        <dbReference type="ARBA" id="ARBA00005236"/>
    </source>
</evidence>
<comment type="similarity">
    <text evidence="2">Belongs to the ABC-4 integral membrane protein family. LolC/E subfamily.</text>
</comment>
<dbReference type="PANTHER" id="PTHR30489">
    <property type="entry name" value="LIPOPROTEIN-RELEASING SYSTEM TRANSMEMBRANE PROTEIN LOLE"/>
    <property type="match status" value="1"/>
</dbReference>
<gene>
    <name evidence="9" type="ORF">LNAT_P1568</name>
</gene>
<feature type="domain" description="ABC3 transporter permease C-terminal" evidence="8">
    <location>
        <begin position="266"/>
        <end position="390"/>
    </location>
</feature>
<comment type="subcellular location">
    <subcellularLocation>
        <location evidence="1">Cell membrane</location>
        <topology evidence="1">Multi-pass membrane protein</topology>
    </subcellularLocation>
</comment>
<evidence type="ECO:0000256" key="5">
    <source>
        <dbReference type="ARBA" id="ARBA00022989"/>
    </source>
</evidence>
<keyword evidence="5 7" id="KW-1133">Transmembrane helix</keyword>
<dbReference type="EMBL" id="BDME01000006">
    <property type="protein sequence ID" value="GAX88273.1"/>
    <property type="molecule type" value="Genomic_DNA"/>
</dbReference>
<dbReference type="GO" id="GO:0044874">
    <property type="term" value="P:lipoprotein localization to outer membrane"/>
    <property type="evidence" value="ECO:0007669"/>
    <property type="project" value="TreeGrafter"/>
</dbReference>
<keyword evidence="6 7" id="KW-0472">Membrane</keyword>
<protein>
    <submittedName>
        <fullName evidence="9">Putative ABC transport system permease protein</fullName>
    </submittedName>
</protein>
<proteinExistence type="inferred from homology"/>
<dbReference type="PANTHER" id="PTHR30489:SF0">
    <property type="entry name" value="LIPOPROTEIN-RELEASING SYSTEM TRANSMEMBRANE PROTEIN LOLE"/>
    <property type="match status" value="1"/>
</dbReference>
<evidence type="ECO:0000256" key="7">
    <source>
        <dbReference type="SAM" id="Phobius"/>
    </source>
</evidence>
<dbReference type="Pfam" id="PF02687">
    <property type="entry name" value="FtsX"/>
    <property type="match status" value="1"/>
</dbReference>